<proteinExistence type="predicted"/>
<comment type="caution">
    <text evidence="2">The sequence shown here is derived from an EMBL/GenBank/DDBJ whole genome shotgun (WGS) entry which is preliminary data.</text>
</comment>
<gene>
    <name evidence="2" type="ORF">N1851_008478</name>
</gene>
<feature type="compositionally biased region" description="Polar residues" evidence="1">
    <location>
        <begin position="277"/>
        <end position="289"/>
    </location>
</feature>
<accession>A0AA47N200</accession>
<organism evidence="2 3">
    <name type="scientific">Merluccius polli</name>
    <name type="common">Benguela hake</name>
    <name type="synonym">Merluccius cadenati</name>
    <dbReference type="NCBI Taxonomy" id="89951"/>
    <lineage>
        <taxon>Eukaryota</taxon>
        <taxon>Metazoa</taxon>
        <taxon>Chordata</taxon>
        <taxon>Craniata</taxon>
        <taxon>Vertebrata</taxon>
        <taxon>Euteleostomi</taxon>
        <taxon>Actinopterygii</taxon>
        <taxon>Neopterygii</taxon>
        <taxon>Teleostei</taxon>
        <taxon>Neoteleostei</taxon>
        <taxon>Acanthomorphata</taxon>
        <taxon>Zeiogadaria</taxon>
        <taxon>Gadariae</taxon>
        <taxon>Gadiformes</taxon>
        <taxon>Gadoidei</taxon>
        <taxon>Merlucciidae</taxon>
        <taxon>Merluccius</taxon>
    </lineage>
</organism>
<feature type="region of interest" description="Disordered" evidence="1">
    <location>
        <begin position="255"/>
        <end position="368"/>
    </location>
</feature>
<reference evidence="2" key="1">
    <citation type="journal article" date="2023" name="Front. Mar. Sci.">
        <title>A new Merluccius polli reference genome to investigate the effects of global change in West African waters.</title>
        <authorList>
            <person name="Mateo J.L."/>
            <person name="Blanco-Fernandez C."/>
            <person name="Garcia-Vazquez E."/>
            <person name="Machado-Schiaffino G."/>
        </authorList>
    </citation>
    <scope>NUCLEOTIDE SEQUENCE</scope>
    <source>
        <strain evidence="2">C29</strain>
        <tissue evidence="2">Fin</tissue>
    </source>
</reference>
<dbReference type="Proteomes" id="UP001174136">
    <property type="component" value="Unassembled WGS sequence"/>
</dbReference>
<dbReference type="AlphaFoldDB" id="A0AA47N200"/>
<keyword evidence="3" id="KW-1185">Reference proteome</keyword>
<evidence type="ECO:0000313" key="2">
    <source>
        <dbReference type="EMBL" id="KAK0150424.1"/>
    </source>
</evidence>
<feature type="region of interest" description="Disordered" evidence="1">
    <location>
        <begin position="175"/>
        <end position="222"/>
    </location>
</feature>
<sequence length="478" mass="53391">MGRYRRYQRCDNDYVVKYSNKPNSKEWVFLCLLCGRNLGGKESIAHVISYEHAKNFLEKAHCGSLDCGDVSRETLLDLAEQAAKIHPVSEIQMINLDVPLLDFEYLNVVQMLQTVKWRQSNCELIPVLAAGKKLCKKHMWSSTFVLRTPYVSFSFIVPSETLQEVDGGHVNAETQVESKETTTESGNLTPKIEPNSHTETAGGLPGGTTNEMKADEEKANEANPEITLKCHIKCESEANIELDSHPAEQIKEEPQMMKEEEAEASEVAPEQLPSVKQELNNPSLQSLASSPKREPENDGEEARVPKRTASTSTQTYGKECKEEADTAMPGKRKASGSSDQEVGSKRPRLCPGVETEPLMKPSGDQTGMDHRNATEKVLFKDVPPTTAQIDEGLTALIECHCEPHAPIYLCTCCCLKIPEEKIVLHIIGFEHQKDYLVVELTPDMYSEMVWQSYDVALEKIQAYQNTLLRSPPAPQVQK</sequence>
<evidence type="ECO:0000313" key="3">
    <source>
        <dbReference type="Proteomes" id="UP001174136"/>
    </source>
</evidence>
<dbReference type="EMBL" id="JAOPHQ010001489">
    <property type="protein sequence ID" value="KAK0150424.1"/>
    <property type="molecule type" value="Genomic_DNA"/>
</dbReference>
<name>A0AA47N200_MERPO</name>
<protein>
    <submittedName>
        <fullName evidence="2">Uncharacterized protein</fullName>
    </submittedName>
</protein>
<evidence type="ECO:0000256" key="1">
    <source>
        <dbReference type="SAM" id="MobiDB-lite"/>
    </source>
</evidence>
<feature type="compositionally biased region" description="Basic and acidic residues" evidence="1">
    <location>
        <begin position="291"/>
        <end position="304"/>
    </location>
</feature>